<evidence type="ECO:0000256" key="1">
    <source>
        <dbReference type="SAM" id="Phobius"/>
    </source>
</evidence>
<keyword evidence="1" id="KW-0812">Transmembrane</keyword>
<dbReference type="HOGENOM" id="CLU_1390949_0_0_1"/>
<feature type="transmembrane region" description="Helical" evidence="1">
    <location>
        <begin position="127"/>
        <end position="150"/>
    </location>
</feature>
<evidence type="ECO:0000256" key="2">
    <source>
        <dbReference type="SAM" id="SignalP"/>
    </source>
</evidence>
<keyword evidence="1" id="KW-1133">Transmembrane helix</keyword>
<dbReference type="KEGG" id="scm:SCHCO_01140208"/>
<dbReference type="InParanoid" id="D8PLR9"/>
<evidence type="ECO:0000313" key="4">
    <source>
        <dbReference type="Proteomes" id="UP000007431"/>
    </source>
</evidence>
<dbReference type="RefSeq" id="XP_003039006.1">
    <property type="nucleotide sequence ID" value="XM_003038960.1"/>
</dbReference>
<evidence type="ECO:0000313" key="3">
    <source>
        <dbReference type="EMBL" id="EFJ04104.1"/>
    </source>
</evidence>
<protein>
    <submittedName>
        <fullName evidence="3">Uncharacterized protein</fullName>
    </submittedName>
</protein>
<dbReference type="OrthoDB" id="2886576at2759"/>
<accession>D8PLR9</accession>
<dbReference type="AlphaFoldDB" id="D8PLR9"/>
<gene>
    <name evidence="3" type="ORF">SCHCODRAFT_104687</name>
</gene>
<feature type="chain" id="PRO_5003120174" evidence="2">
    <location>
        <begin position="18"/>
        <end position="196"/>
    </location>
</feature>
<proteinExistence type="predicted"/>
<dbReference type="Proteomes" id="UP000007431">
    <property type="component" value="Unassembled WGS sequence"/>
</dbReference>
<dbReference type="GeneID" id="9585534"/>
<sequence>MLFELFLLALRAANVATFVYDAYHWYYDYIPVVRKVWGYYGIDAIVAIVCLVMVFKHCTARGRNVCRFAYHYYAARHFPKAARTEVLQRLAVSASAVSLAHTQFFACTVAFQAVVLILDSNSAFYDLGYICGAFACFTWGFTSTLVEFLYKFVYEFFRLLFTRPTALFTRGDLIALAAGCSFWAFAVHVSTGPQRQ</sequence>
<feature type="transmembrane region" description="Helical" evidence="1">
    <location>
        <begin position="90"/>
        <end position="115"/>
    </location>
</feature>
<dbReference type="VEuPathDB" id="FungiDB:SCHCODRAFT_01140208"/>
<feature type="non-terminal residue" evidence="3">
    <location>
        <position position="196"/>
    </location>
</feature>
<keyword evidence="1" id="KW-0472">Membrane</keyword>
<dbReference type="EMBL" id="GL377302">
    <property type="protein sequence ID" value="EFJ04104.1"/>
    <property type="molecule type" value="Genomic_DNA"/>
</dbReference>
<name>D8PLR9_SCHCM</name>
<keyword evidence="2" id="KW-0732">Signal</keyword>
<feature type="transmembrane region" description="Helical" evidence="1">
    <location>
        <begin position="39"/>
        <end position="55"/>
    </location>
</feature>
<organism evidence="4">
    <name type="scientific">Schizophyllum commune (strain H4-8 / FGSC 9210)</name>
    <name type="common">Split gill fungus</name>
    <dbReference type="NCBI Taxonomy" id="578458"/>
    <lineage>
        <taxon>Eukaryota</taxon>
        <taxon>Fungi</taxon>
        <taxon>Dikarya</taxon>
        <taxon>Basidiomycota</taxon>
        <taxon>Agaricomycotina</taxon>
        <taxon>Agaricomycetes</taxon>
        <taxon>Agaricomycetidae</taxon>
        <taxon>Agaricales</taxon>
        <taxon>Schizophyllaceae</taxon>
        <taxon>Schizophyllum</taxon>
    </lineage>
</organism>
<feature type="signal peptide" evidence="2">
    <location>
        <begin position="1"/>
        <end position="17"/>
    </location>
</feature>
<reference evidence="3 4" key="1">
    <citation type="journal article" date="2010" name="Nat. Biotechnol.">
        <title>Genome sequence of the model mushroom Schizophyllum commune.</title>
        <authorList>
            <person name="Ohm R.A."/>
            <person name="de Jong J.F."/>
            <person name="Lugones L.G."/>
            <person name="Aerts A."/>
            <person name="Kothe E."/>
            <person name="Stajich J.E."/>
            <person name="de Vries R.P."/>
            <person name="Record E."/>
            <person name="Levasseur A."/>
            <person name="Baker S.E."/>
            <person name="Bartholomew K.A."/>
            <person name="Coutinho P.M."/>
            <person name="Erdmann S."/>
            <person name="Fowler T.J."/>
            <person name="Gathman A.C."/>
            <person name="Lombard V."/>
            <person name="Henrissat B."/>
            <person name="Knabe N."/>
            <person name="Kuees U."/>
            <person name="Lilly W.W."/>
            <person name="Lindquist E."/>
            <person name="Lucas S."/>
            <person name="Magnuson J.K."/>
            <person name="Piumi F."/>
            <person name="Raudaskoski M."/>
            <person name="Salamov A."/>
            <person name="Schmutz J."/>
            <person name="Schwarze F.W.M.R."/>
            <person name="vanKuyk P.A."/>
            <person name="Horton J.S."/>
            <person name="Grigoriev I.V."/>
            <person name="Woesten H.A.B."/>
        </authorList>
    </citation>
    <scope>NUCLEOTIDE SEQUENCE [LARGE SCALE GENOMIC DNA]</scope>
    <source>
        <strain evidence="4">H4-8 / FGSC 9210</strain>
    </source>
</reference>
<keyword evidence="4" id="KW-1185">Reference proteome</keyword>